<reference evidence="3" key="1">
    <citation type="submission" date="2019-08" db="EMBL/GenBank/DDBJ databases">
        <authorList>
            <person name="Kucharzyk K."/>
            <person name="Murdoch R.W."/>
            <person name="Higgins S."/>
            <person name="Loffler F."/>
        </authorList>
    </citation>
    <scope>NUCLEOTIDE SEQUENCE</scope>
</reference>
<dbReference type="Pfam" id="PF13432">
    <property type="entry name" value="TPR_16"/>
    <property type="match status" value="2"/>
</dbReference>
<sequence length="608" mass="69265">MKKLFILLCIISLALVGIQVSAQAVTDEQLGLMYYNNKEFDKAAALFDRLFNEKPNLFNYTYLMQSLLELNDFDQAEKIVKKQARRFPDDARYVVDQGYLLLRTNQGNKAAKIFEQAIRDLPAEQRKVAELANSFISRRENDYAIRAYLKGRQMLAPQYTFGFELSNLYEISGNFDKMADEYIGLLETNPELQNQVQARLQNSLNNDPEGLKSEAFRLALLRKVQRNPDDVLLSEMMLWLSIQLTDFEAALIQARALDRRLDENGSRVFALGGLSVNNGNYKTGAEAYQYVIDRSSDMGLVVQSKVELLRADYEQLIRAYPLSLQALKNLEQRYIRTLEEANRNPLSFPLMRNLAHLQAFYLDNTEGAIQLLDELIALTNNNKLLQAECKLELADIMLFTGEPWEATLLYSQVDKAFKNEPIGHEARFRNAKLSFYIGEFNWARAQLDVLKAATSKLIANDAMAMSLIISDNIDMDSSTVQLGTYARADLLLYRNQTDAAIAVLDSLLQAWPEHPITDDALMKKAEIRMKQGNFAAAEALYLQVISEYGEGIQGDDAQYRLGLLYEEQMKDNSKAMAAYQELLVKYPGSVFSVEARKRFRLLRGDMVN</sequence>
<dbReference type="PROSITE" id="PS50005">
    <property type="entry name" value="TPR"/>
    <property type="match status" value="1"/>
</dbReference>
<dbReference type="GO" id="GO:0008233">
    <property type="term" value="F:peptidase activity"/>
    <property type="evidence" value="ECO:0007669"/>
    <property type="project" value="UniProtKB-KW"/>
</dbReference>
<evidence type="ECO:0000256" key="1">
    <source>
        <dbReference type="ARBA" id="ARBA00022737"/>
    </source>
</evidence>
<evidence type="ECO:0000256" key="2">
    <source>
        <dbReference type="ARBA" id="ARBA00022803"/>
    </source>
</evidence>
<dbReference type="GO" id="GO:0006508">
    <property type="term" value="P:proteolysis"/>
    <property type="evidence" value="ECO:0007669"/>
    <property type="project" value="UniProtKB-KW"/>
</dbReference>
<keyword evidence="3" id="KW-0645">Protease</keyword>
<organism evidence="3">
    <name type="scientific">bioreactor metagenome</name>
    <dbReference type="NCBI Taxonomy" id="1076179"/>
    <lineage>
        <taxon>unclassified sequences</taxon>
        <taxon>metagenomes</taxon>
        <taxon>ecological metagenomes</taxon>
    </lineage>
</organism>
<dbReference type="InterPro" id="IPR011990">
    <property type="entry name" value="TPR-like_helical_dom_sf"/>
</dbReference>
<dbReference type="Gene3D" id="1.25.40.10">
    <property type="entry name" value="Tetratricopeptide repeat domain"/>
    <property type="match status" value="3"/>
</dbReference>
<gene>
    <name evidence="3" type="primary">bepA_25</name>
    <name evidence="3" type="ORF">SDC9_32941</name>
</gene>
<name>A0A644V6K1_9ZZZZ</name>
<dbReference type="SUPFAM" id="SSF48452">
    <property type="entry name" value="TPR-like"/>
    <property type="match status" value="3"/>
</dbReference>
<dbReference type="Pfam" id="PF13174">
    <property type="entry name" value="TPR_6"/>
    <property type="match status" value="1"/>
</dbReference>
<keyword evidence="3" id="KW-0378">Hydrolase</keyword>
<dbReference type="AlphaFoldDB" id="A0A644V6K1"/>
<dbReference type="InterPro" id="IPR019734">
    <property type="entry name" value="TPR_rpt"/>
</dbReference>
<comment type="caution">
    <text evidence="3">The sequence shown here is derived from an EMBL/GenBank/DDBJ whole genome shotgun (WGS) entry which is preliminary data.</text>
</comment>
<evidence type="ECO:0000313" key="3">
    <source>
        <dbReference type="EMBL" id="MPL86954.1"/>
    </source>
</evidence>
<accession>A0A644V6K1</accession>
<dbReference type="PANTHER" id="PTHR45586">
    <property type="entry name" value="TPR REPEAT-CONTAINING PROTEIN PA4667"/>
    <property type="match status" value="1"/>
</dbReference>
<dbReference type="EC" id="3.4.-.-" evidence="3"/>
<keyword evidence="1" id="KW-0677">Repeat</keyword>
<dbReference type="InterPro" id="IPR051012">
    <property type="entry name" value="CellSynth/LPSAsmb/PSIAsmb"/>
</dbReference>
<keyword evidence="2" id="KW-0802">TPR repeat</keyword>
<dbReference type="PANTHER" id="PTHR45586:SF1">
    <property type="entry name" value="LIPOPOLYSACCHARIDE ASSEMBLY PROTEIN B"/>
    <property type="match status" value="1"/>
</dbReference>
<protein>
    <submittedName>
        <fullName evidence="3">Beta-barrel assembly-enhancing protease</fullName>
        <ecNumber evidence="3">3.4.-.-</ecNumber>
    </submittedName>
</protein>
<dbReference type="EMBL" id="VSSQ01000230">
    <property type="protein sequence ID" value="MPL86954.1"/>
    <property type="molecule type" value="Genomic_DNA"/>
</dbReference>
<proteinExistence type="predicted"/>